<dbReference type="InterPro" id="IPR000627">
    <property type="entry name" value="Intradiol_dOase_C"/>
</dbReference>
<feature type="compositionally biased region" description="Gly residues" evidence="1">
    <location>
        <begin position="346"/>
        <end position="356"/>
    </location>
</feature>
<dbReference type="CDD" id="cd03457">
    <property type="entry name" value="intradiol_dioxygenase_like"/>
    <property type="match status" value="1"/>
</dbReference>
<dbReference type="Pfam" id="PF00775">
    <property type="entry name" value="Dioxygenase_C"/>
    <property type="match status" value="1"/>
</dbReference>
<dbReference type="OrthoDB" id="121380at2759"/>
<keyword evidence="4" id="KW-0560">Oxidoreductase</keyword>
<sequence length="454" mass="45793">MQLITSIVAALVAGAAVAHPGHDHSKEIAERAEFMKHSKKDLSHCAAKMKARGLEANAIARRNAKAQQARKKRNIAANAPFIQARDTASVIATSHLSSVDYDASADASVLFSSNSTCVLSPEVTQGPYYVEGEYVREDMTEDQEGVDLVLDTQVIDVATCDPVTNAMVEIWHCNSTGVYSGIVASGNGDSSDLTNINATFLRALQPTDEEGVAQFTTLFPGHYTSRATHIHVLAHFNGTTHDNGTYSGGHVSHVGQVFFDQGLITQVEAVAPYRTNTQEITANADDAILSDEAAATDPVVEYSLLGDDIRAGVFGWIAFGVDLTSEQILSGAASLTASGGVEHAGSGMGGGPGGNGTAPTGAAPSGAVPSGAVSSGAVPSGAATSGFSTSAPSSSAVGTTEEAAVAESSPTASSAIAEAAQSGAPGAPAPGAGGHGGPGGAAPEQKGATSECAA</sequence>
<keyword evidence="5" id="KW-1185">Reference proteome</keyword>
<feature type="region of interest" description="Disordered" evidence="1">
    <location>
        <begin position="343"/>
        <end position="454"/>
    </location>
</feature>
<dbReference type="AlphaFoldDB" id="A0A9P8C128"/>
<evidence type="ECO:0000256" key="2">
    <source>
        <dbReference type="SAM" id="SignalP"/>
    </source>
</evidence>
<evidence type="ECO:0000313" key="4">
    <source>
        <dbReference type="EMBL" id="KAG9229497.1"/>
    </source>
</evidence>
<dbReference type="PANTHER" id="PTHR34315:SF1">
    <property type="entry name" value="INTRADIOL RING-CLEAVAGE DIOXYGENASES DOMAIN-CONTAINING PROTEIN-RELATED"/>
    <property type="match status" value="1"/>
</dbReference>
<feature type="compositionally biased region" description="Low complexity" evidence="1">
    <location>
        <begin position="357"/>
        <end position="430"/>
    </location>
</feature>
<feature type="chain" id="PRO_5040222957" evidence="2">
    <location>
        <begin position="19"/>
        <end position="454"/>
    </location>
</feature>
<feature type="compositionally biased region" description="Gly residues" evidence="1">
    <location>
        <begin position="431"/>
        <end position="440"/>
    </location>
</feature>
<keyword evidence="2" id="KW-0732">Signal</keyword>
<dbReference type="EMBL" id="MU251762">
    <property type="protein sequence ID" value="KAG9229497.1"/>
    <property type="molecule type" value="Genomic_DNA"/>
</dbReference>
<accession>A0A9P8C128</accession>
<name>A0A9P8C128_9HELO</name>
<dbReference type="PANTHER" id="PTHR34315">
    <property type="match status" value="1"/>
</dbReference>
<dbReference type="Gene3D" id="2.60.130.10">
    <property type="entry name" value="Aromatic compound dioxygenase"/>
    <property type="match status" value="1"/>
</dbReference>
<evidence type="ECO:0000313" key="5">
    <source>
        <dbReference type="Proteomes" id="UP000824998"/>
    </source>
</evidence>
<comment type="caution">
    <text evidence="4">The sequence shown here is derived from an EMBL/GenBank/DDBJ whole genome shotgun (WGS) entry which is preliminary data.</text>
</comment>
<evidence type="ECO:0000256" key="1">
    <source>
        <dbReference type="SAM" id="MobiDB-lite"/>
    </source>
</evidence>
<organism evidence="4 5">
    <name type="scientific">Amylocarpus encephaloides</name>
    <dbReference type="NCBI Taxonomy" id="45428"/>
    <lineage>
        <taxon>Eukaryota</taxon>
        <taxon>Fungi</taxon>
        <taxon>Dikarya</taxon>
        <taxon>Ascomycota</taxon>
        <taxon>Pezizomycotina</taxon>
        <taxon>Leotiomycetes</taxon>
        <taxon>Helotiales</taxon>
        <taxon>Helotiales incertae sedis</taxon>
        <taxon>Amylocarpus</taxon>
    </lineage>
</organism>
<reference evidence="4" key="1">
    <citation type="journal article" date="2021" name="IMA Fungus">
        <title>Genomic characterization of three marine fungi, including Emericellopsis atlantica sp. nov. with signatures of a generalist lifestyle and marine biomass degradation.</title>
        <authorList>
            <person name="Hagestad O.C."/>
            <person name="Hou L."/>
            <person name="Andersen J.H."/>
            <person name="Hansen E.H."/>
            <person name="Altermark B."/>
            <person name="Li C."/>
            <person name="Kuhnert E."/>
            <person name="Cox R.J."/>
            <person name="Crous P.W."/>
            <person name="Spatafora J.W."/>
            <person name="Lail K."/>
            <person name="Amirebrahimi M."/>
            <person name="Lipzen A."/>
            <person name="Pangilinan J."/>
            <person name="Andreopoulos W."/>
            <person name="Hayes R.D."/>
            <person name="Ng V."/>
            <person name="Grigoriev I.V."/>
            <person name="Jackson S.A."/>
            <person name="Sutton T.D.S."/>
            <person name="Dobson A.D.W."/>
            <person name="Rama T."/>
        </authorList>
    </citation>
    <scope>NUCLEOTIDE SEQUENCE</scope>
    <source>
        <strain evidence="4">TRa018bII</strain>
    </source>
</reference>
<feature type="domain" description="Intradiol ring-cleavage dioxygenases" evidence="3">
    <location>
        <begin position="126"/>
        <end position="227"/>
    </location>
</feature>
<dbReference type="GO" id="GO:0016702">
    <property type="term" value="F:oxidoreductase activity, acting on single donors with incorporation of molecular oxygen, incorporation of two atoms of oxygen"/>
    <property type="evidence" value="ECO:0007669"/>
    <property type="project" value="InterPro"/>
</dbReference>
<keyword evidence="4" id="KW-0223">Dioxygenase</keyword>
<dbReference type="Proteomes" id="UP000824998">
    <property type="component" value="Unassembled WGS sequence"/>
</dbReference>
<dbReference type="SUPFAM" id="SSF49482">
    <property type="entry name" value="Aromatic compound dioxygenase"/>
    <property type="match status" value="1"/>
</dbReference>
<gene>
    <name evidence="4" type="ORF">BJ875DRAFT_387240</name>
</gene>
<evidence type="ECO:0000259" key="3">
    <source>
        <dbReference type="Pfam" id="PF00775"/>
    </source>
</evidence>
<feature type="signal peptide" evidence="2">
    <location>
        <begin position="1"/>
        <end position="18"/>
    </location>
</feature>
<proteinExistence type="predicted"/>
<protein>
    <submittedName>
        <fullName evidence="4">Intradiol ring-cleavage dioxygenase</fullName>
    </submittedName>
</protein>
<dbReference type="GO" id="GO:0008199">
    <property type="term" value="F:ferric iron binding"/>
    <property type="evidence" value="ECO:0007669"/>
    <property type="project" value="InterPro"/>
</dbReference>
<dbReference type="InterPro" id="IPR015889">
    <property type="entry name" value="Intradiol_dOase_core"/>
</dbReference>